<keyword evidence="1" id="KW-1133">Transmembrane helix</keyword>
<comment type="caution">
    <text evidence="2">The sequence shown here is derived from an EMBL/GenBank/DDBJ whole genome shotgun (WGS) entry which is preliminary data.</text>
</comment>
<evidence type="ECO:0000313" key="2">
    <source>
        <dbReference type="EMBL" id="GIX61094.1"/>
    </source>
</evidence>
<name>A0AAV4LQR5_BABCB</name>
<accession>A0AAV4LQR5</accession>
<evidence type="ECO:0000313" key="3">
    <source>
        <dbReference type="Proteomes" id="UP001497744"/>
    </source>
</evidence>
<reference evidence="2 3" key="1">
    <citation type="submission" date="2021-06" db="EMBL/GenBank/DDBJ databases">
        <title>Genome sequence of Babesia caballi.</title>
        <authorList>
            <person name="Yamagishi J."/>
            <person name="Kidaka T."/>
            <person name="Ochi A."/>
        </authorList>
    </citation>
    <scope>NUCLEOTIDE SEQUENCE [LARGE SCALE GENOMIC DNA]</scope>
    <source>
        <strain evidence="2">USDA-D6B2</strain>
    </source>
</reference>
<sequence>MLTPLTDWPNNLKDVIDWFLRVGGKDQESKGNDKKDELQNAVEALKGFSKGVDGIGTINVAGLFNKVANGLQSFIGYDPSGGTVKTDSIDVGKITGGGILPANVARHQVWHAVLNFVIRFLEKLWGIEKLESPNKDGVVKVISTLRQCVGTGQVPGGFGKLVEGIKGKVETDSGFSSQVGTKLKEVFGKLKDIVTTANLEKGGGNNVEDLNQFLGQAFNGRGNNETSNDFQKLCQNIANLFGDGNVKTSLSTDKKLEVNGLNAIDQVTTFTKKLIPSNFKTDLTKALAAGVKSAATSFIAEVKEPGKYTSYYDRSENTEVNNVQCAKIFLGCLPLYYQALTYIYWGCHDKGGPWRNLTLGGGALRSYFDSQGLLPTFVDTNKRGAHIAESALNKFTELQQGMTKATSSSSFPYASFAAELRKKVGQNSGQLADSCPLSALFYGASCYFRCQQFKNAKLAGGTPKTIREMLYFLAALQFSPQYGAFDGYVTSHFRTLLGTDSYAKYDSELKLQVADSGTSATGDTLSVADVKSYLTSTFHLAPAFIGLIQEPSKSGEPWLHSLFSNSQFNLSIPSSGAGILGALSNYAYALQFQLHFLYQQCNNTYTKACGWNQCTFGQKINQSSKDKVVPSHICVIGCTKNSGSHDHNSEPDECEHNGCGTKNKPSPLQAFLTDKLSGFIRGHPSDPSSHLAFCSGSLCHVPMGFRTENLRPNPALQGENICLTLRPICGDVSSPFRQLSEKLGCLTKRTPRTLGDLFGFTWHLNGQLFASQNQVTVNESLMKFFQSLGVSRSNWGTISTLAPSAFWSAVEKRIASLNPPSQTQPGIAKALAAFSGLPFLYQLFMVSPGESLPAVLFKVKNIPHQTKTDPNYNGQHNDLYSLYDPNFTTPPNQSCGPYLYPLTHTDGATYVPVLASAYLSWLLYLSDDFEAGLRYMLDHLDTHQCTNCNNTSCSPGRHVKHTASQCLCSSVVDCADILPLFYNNGFTFHNAYQLKHGDTSQRNEGRRTCAHFHSQLQSVISGNPLSNLLTSIDDFLYAIRWVFFTKLSAFWTIYICLILYTFFFLLDTLHVRSHLKLTASQIVPPLALLTTGKAPALKKFTKLAYFIP</sequence>
<feature type="transmembrane region" description="Helical" evidence="1">
    <location>
        <begin position="1041"/>
        <end position="1066"/>
    </location>
</feature>
<dbReference type="EMBL" id="BPLF01000001">
    <property type="protein sequence ID" value="GIX61094.1"/>
    <property type="molecule type" value="Genomic_DNA"/>
</dbReference>
<evidence type="ECO:0000256" key="1">
    <source>
        <dbReference type="SAM" id="Phobius"/>
    </source>
</evidence>
<protein>
    <submittedName>
        <fullName evidence="2">Variant erythrocyte surface antigen-1 family protein</fullName>
    </submittedName>
</protein>
<keyword evidence="1" id="KW-0472">Membrane</keyword>
<organism evidence="2 3">
    <name type="scientific">Babesia caballi</name>
    <dbReference type="NCBI Taxonomy" id="5871"/>
    <lineage>
        <taxon>Eukaryota</taxon>
        <taxon>Sar</taxon>
        <taxon>Alveolata</taxon>
        <taxon>Apicomplexa</taxon>
        <taxon>Aconoidasida</taxon>
        <taxon>Piroplasmida</taxon>
        <taxon>Babesiidae</taxon>
        <taxon>Babesia</taxon>
    </lineage>
</organism>
<dbReference type="Proteomes" id="UP001497744">
    <property type="component" value="Unassembled WGS sequence"/>
</dbReference>
<gene>
    <name evidence="2" type="ORF">BcabD6B2_05290</name>
</gene>
<dbReference type="RefSeq" id="XP_067713165.1">
    <property type="nucleotide sequence ID" value="XM_067857064.1"/>
</dbReference>
<keyword evidence="3" id="KW-1185">Reference proteome</keyword>
<dbReference type="GeneID" id="94192577"/>
<proteinExistence type="predicted"/>
<keyword evidence="1" id="KW-0812">Transmembrane</keyword>
<dbReference type="AlphaFoldDB" id="A0AAV4LQR5"/>